<dbReference type="SMART" id="SM00671">
    <property type="entry name" value="SEL1"/>
    <property type="match status" value="3"/>
</dbReference>
<reference evidence="4" key="1">
    <citation type="submission" date="2022-11" db="UniProtKB">
        <authorList>
            <consortium name="WormBaseParasite"/>
        </authorList>
    </citation>
    <scope>IDENTIFICATION</scope>
</reference>
<dbReference type="InterPro" id="IPR040239">
    <property type="entry name" value="HcpB-like"/>
</dbReference>
<keyword evidence="2" id="KW-0677">Repeat</keyword>
<accession>A0A914UWG1</accession>
<dbReference type="GO" id="GO:0005758">
    <property type="term" value="C:mitochondrial intermembrane space"/>
    <property type="evidence" value="ECO:0007669"/>
    <property type="project" value="TreeGrafter"/>
</dbReference>
<dbReference type="InterPro" id="IPR011990">
    <property type="entry name" value="TPR-like_helical_dom_sf"/>
</dbReference>
<dbReference type="WBParaSite" id="PSAMB.scaffold1269size33587.g12006.t1">
    <property type="protein sequence ID" value="PSAMB.scaffold1269size33587.g12006.t1"/>
    <property type="gene ID" value="PSAMB.scaffold1269size33587.g12006"/>
</dbReference>
<dbReference type="AlphaFoldDB" id="A0A914UWG1"/>
<evidence type="ECO:0000313" key="4">
    <source>
        <dbReference type="WBParaSite" id="PSAMB.scaffold1269size33587.g12006.t1"/>
    </source>
</evidence>
<proteinExistence type="inferred from homology"/>
<protein>
    <submittedName>
        <fullName evidence="4">Uncharacterized protein</fullName>
    </submittedName>
</protein>
<dbReference type="Proteomes" id="UP000887566">
    <property type="component" value="Unplaced"/>
</dbReference>
<dbReference type="Pfam" id="PF08238">
    <property type="entry name" value="Sel1"/>
    <property type="match status" value="5"/>
</dbReference>
<evidence type="ECO:0000313" key="3">
    <source>
        <dbReference type="Proteomes" id="UP000887566"/>
    </source>
</evidence>
<dbReference type="PANTHER" id="PTHR13891">
    <property type="entry name" value="CYTOCHROME C OXIDASE ASSEMBLY FACTOR 7"/>
    <property type="match status" value="1"/>
</dbReference>
<dbReference type="PANTHER" id="PTHR13891:SF1">
    <property type="entry name" value="CYTOCHROME C OXIDASE ASSEMBLY FACTOR 7"/>
    <property type="match status" value="1"/>
</dbReference>
<dbReference type="InterPro" id="IPR006597">
    <property type="entry name" value="Sel1-like"/>
</dbReference>
<dbReference type="Gene3D" id="1.25.40.10">
    <property type="entry name" value="Tetratricopeptide repeat domain"/>
    <property type="match status" value="1"/>
</dbReference>
<sequence length="242" mass="26986">MSSTANQENSEDYVKRVGIEYRFGCYEEKRADSCHLLGEYKEAVEKNIPEALKLFKRNCEVDKYAPSCFKYGRYLLSGKHCEKDWDKAASCLEVACDAKIPPACQRLGLVLWNGTPKKPPNPAAAARRMEQACELDDPESCWLLSTWHLGPAAAVKNVNVKGQKGDKSTDSTARAHLPRNMDLALKYGIKACDMGSPHSCANVSRMYRNGDGVPKDVQKAEEFKQRAIDLVKMMNEASPFTA</sequence>
<comment type="similarity">
    <text evidence="1">Belongs to the hcp beta-lactamase family.</text>
</comment>
<dbReference type="SUPFAM" id="SSF81901">
    <property type="entry name" value="HCP-like"/>
    <property type="match status" value="2"/>
</dbReference>
<name>A0A914UWG1_9BILA</name>
<keyword evidence="3" id="KW-1185">Reference proteome</keyword>
<organism evidence="3 4">
    <name type="scientific">Plectus sambesii</name>
    <dbReference type="NCBI Taxonomy" id="2011161"/>
    <lineage>
        <taxon>Eukaryota</taxon>
        <taxon>Metazoa</taxon>
        <taxon>Ecdysozoa</taxon>
        <taxon>Nematoda</taxon>
        <taxon>Chromadorea</taxon>
        <taxon>Plectida</taxon>
        <taxon>Plectina</taxon>
        <taxon>Plectoidea</taxon>
        <taxon>Plectidae</taxon>
        <taxon>Plectus</taxon>
    </lineage>
</organism>
<evidence type="ECO:0000256" key="2">
    <source>
        <dbReference type="ARBA" id="ARBA00022737"/>
    </source>
</evidence>
<evidence type="ECO:0000256" key="1">
    <source>
        <dbReference type="ARBA" id="ARBA00008486"/>
    </source>
</evidence>